<feature type="domain" description="Serine aminopeptidase S33" evidence="1">
    <location>
        <begin position="83"/>
        <end position="205"/>
    </location>
</feature>
<gene>
    <name evidence="2" type="ORF">JQC93_01975</name>
</gene>
<dbReference type="SUPFAM" id="SSF53474">
    <property type="entry name" value="alpha/beta-Hydrolases"/>
    <property type="match status" value="1"/>
</dbReference>
<keyword evidence="3" id="KW-1185">Reference proteome</keyword>
<reference evidence="2 3" key="1">
    <citation type="submission" date="2021-02" db="EMBL/GenBank/DDBJ databases">
        <authorList>
            <person name="Park J.-S."/>
        </authorList>
    </citation>
    <scope>NUCLEOTIDE SEQUENCE [LARGE SCALE GENOMIC DNA]</scope>
    <source>
        <strain evidence="2 3">188UL20-2</strain>
    </source>
</reference>
<evidence type="ECO:0000313" key="3">
    <source>
        <dbReference type="Proteomes" id="UP000809621"/>
    </source>
</evidence>
<dbReference type="EMBL" id="JAFEUM010000001">
    <property type="protein sequence ID" value="MBM7035161.1"/>
    <property type="molecule type" value="Genomic_DNA"/>
</dbReference>
<protein>
    <submittedName>
        <fullName evidence="2">Alpha/beta hydrolase</fullName>
    </submittedName>
</protein>
<dbReference type="InterPro" id="IPR029058">
    <property type="entry name" value="AB_hydrolase_fold"/>
</dbReference>
<evidence type="ECO:0000259" key="1">
    <source>
        <dbReference type="Pfam" id="PF12146"/>
    </source>
</evidence>
<dbReference type="Proteomes" id="UP000809621">
    <property type="component" value="Unassembled WGS sequence"/>
</dbReference>
<accession>A0ABS2HH74</accession>
<keyword evidence="2" id="KW-0378">Hydrolase</keyword>
<organism evidence="2 3">
    <name type="scientific">Vibrio ulleungensis</name>
    <dbReference type="NCBI Taxonomy" id="2807619"/>
    <lineage>
        <taxon>Bacteria</taxon>
        <taxon>Pseudomonadati</taxon>
        <taxon>Pseudomonadota</taxon>
        <taxon>Gammaproteobacteria</taxon>
        <taxon>Vibrionales</taxon>
        <taxon>Vibrionaceae</taxon>
        <taxon>Vibrio</taxon>
    </lineage>
</organism>
<dbReference type="Pfam" id="PF12146">
    <property type="entry name" value="Hydrolase_4"/>
    <property type="match status" value="1"/>
</dbReference>
<sequence>MSDKIYFNTSNRFNFKKQLINATTRLHHTLAPKHAKNTARKLLLTPVRAKPKNESPQNLQVASVQSKYGALTTYTLGQGPVWVLNHGWSGSASQFFPLMEQIAKSGFTAMAYDQPAHGQSDGAYGHIPAFVHGLETILDNVDELAGVVSHSMGAAATLECRHAKMQNVPLLLVAPVLNYLENLFGSVARSGYSIKLFTAVVEEIEAEYSYPLNSIDPQAHLKRRESQTIIVHDEKDRFASHSISEQASQSSNNVELVTTQGKGHGRIMSCQETYDAFTRLIHSN</sequence>
<dbReference type="InterPro" id="IPR022742">
    <property type="entry name" value="Hydrolase_4"/>
</dbReference>
<dbReference type="Gene3D" id="3.40.50.1820">
    <property type="entry name" value="alpha/beta hydrolase"/>
    <property type="match status" value="1"/>
</dbReference>
<dbReference type="GO" id="GO:0016787">
    <property type="term" value="F:hydrolase activity"/>
    <property type="evidence" value="ECO:0007669"/>
    <property type="project" value="UniProtKB-KW"/>
</dbReference>
<proteinExistence type="predicted"/>
<comment type="caution">
    <text evidence="2">The sequence shown here is derived from an EMBL/GenBank/DDBJ whole genome shotgun (WGS) entry which is preliminary data.</text>
</comment>
<name>A0ABS2HH74_9VIBR</name>
<dbReference type="RefSeq" id="WP_205156784.1">
    <property type="nucleotide sequence ID" value="NZ_JAFEUM010000001.1"/>
</dbReference>
<evidence type="ECO:0000313" key="2">
    <source>
        <dbReference type="EMBL" id="MBM7035161.1"/>
    </source>
</evidence>